<gene>
    <name evidence="1" type="ORF">PIB30_103814</name>
</gene>
<evidence type="ECO:0000313" key="2">
    <source>
        <dbReference type="Proteomes" id="UP001341840"/>
    </source>
</evidence>
<evidence type="ECO:0000313" key="1">
    <source>
        <dbReference type="EMBL" id="MED6141479.1"/>
    </source>
</evidence>
<proteinExistence type="predicted"/>
<dbReference type="Proteomes" id="UP001341840">
    <property type="component" value="Unassembled WGS sequence"/>
</dbReference>
<sequence length="67" mass="7666">QLKSILILFKPPAPLPPLMESLILDRSPHQEVGRCYLLLFVTGFYERRSQSPRREPVVSSVKLMSSL</sequence>
<name>A0ABU6SYX9_9FABA</name>
<feature type="non-terminal residue" evidence="1">
    <location>
        <position position="1"/>
    </location>
</feature>
<comment type="caution">
    <text evidence="1">The sequence shown here is derived from an EMBL/GenBank/DDBJ whole genome shotgun (WGS) entry which is preliminary data.</text>
</comment>
<accession>A0ABU6SYX9</accession>
<reference evidence="1 2" key="1">
    <citation type="journal article" date="2023" name="Plants (Basel)">
        <title>Bridging the Gap: Combining Genomics and Transcriptomics Approaches to Understand Stylosanthes scabra, an Orphan Legume from the Brazilian Caatinga.</title>
        <authorList>
            <person name="Ferreira-Neto J.R.C."/>
            <person name="da Silva M.D."/>
            <person name="Binneck E."/>
            <person name="de Melo N.F."/>
            <person name="da Silva R.H."/>
            <person name="de Melo A.L.T.M."/>
            <person name="Pandolfi V."/>
            <person name="Bustamante F.O."/>
            <person name="Brasileiro-Vidal A.C."/>
            <person name="Benko-Iseppon A.M."/>
        </authorList>
    </citation>
    <scope>NUCLEOTIDE SEQUENCE [LARGE SCALE GENOMIC DNA]</scope>
    <source>
        <tissue evidence="1">Leaves</tissue>
    </source>
</reference>
<keyword evidence="2" id="KW-1185">Reference proteome</keyword>
<protein>
    <submittedName>
        <fullName evidence="1">Uncharacterized protein</fullName>
    </submittedName>
</protein>
<organism evidence="1 2">
    <name type="scientific">Stylosanthes scabra</name>
    <dbReference type="NCBI Taxonomy" id="79078"/>
    <lineage>
        <taxon>Eukaryota</taxon>
        <taxon>Viridiplantae</taxon>
        <taxon>Streptophyta</taxon>
        <taxon>Embryophyta</taxon>
        <taxon>Tracheophyta</taxon>
        <taxon>Spermatophyta</taxon>
        <taxon>Magnoliopsida</taxon>
        <taxon>eudicotyledons</taxon>
        <taxon>Gunneridae</taxon>
        <taxon>Pentapetalae</taxon>
        <taxon>rosids</taxon>
        <taxon>fabids</taxon>
        <taxon>Fabales</taxon>
        <taxon>Fabaceae</taxon>
        <taxon>Papilionoideae</taxon>
        <taxon>50 kb inversion clade</taxon>
        <taxon>dalbergioids sensu lato</taxon>
        <taxon>Dalbergieae</taxon>
        <taxon>Pterocarpus clade</taxon>
        <taxon>Stylosanthes</taxon>
    </lineage>
</organism>
<dbReference type="EMBL" id="JASCZI010063867">
    <property type="protein sequence ID" value="MED6141479.1"/>
    <property type="molecule type" value="Genomic_DNA"/>
</dbReference>